<evidence type="ECO:0000313" key="12">
    <source>
        <dbReference type="EMBL" id="AIZ74353.1"/>
    </source>
</evidence>
<evidence type="ECO:0000256" key="4">
    <source>
        <dbReference type="ARBA" id="ARBA00022561"/>
    </source>
</evidence>
<dbReference type="GO" id="GO:0005198">
    <property type="term" value="F:structural molecule activity"/>
    <property type="evidence" value="ECO:0007669"/>
    <property type="project" value="InterPro"/>
</dbReference>
<evidence type="ECO:0000256" key="5">
    <source>
        <dbReference type="ARBA" id="ARBA00022595"/>
    </source>
</evidence>
<dbReference type="EMBL" id="KM509055">
    <property type="protein sequence ID" value="AIZ74353.1"/>
    <property type="molecule type" value="Genomic_RNA"/>
</dbReference>
<keyword evidence="7" id="KW-1152">Outer capsid protein</keyword>
<keyword evidence="6" id="KW-1173">Viral penetration via permeabilization of host membrane</keyword>
<evidence type="ECO:0000256" key="11">
    <source>
        <dbReference type="SAM" id="Coils"/>
    </source>
</evidence>
<keyword evidence="5" id="KW-1162">Viral penetration into host cytoplasm</keyword>
<name>A0A0A7M878_9REOV</name>
<keyword evidence="8" id="KW-0946">Virion</keyword>
<evidence type="ECO:0000256" key="1">
    <source>
        <dbReference type="ARBA" id="ARBA00004328"/>
    </source>
</evidence>
<reference evidence="12 13" key="1">
    <citation type="submission" date="2014-09" db="EMBL/GenBank/DDBJ databases">
        <title>The full genome sequence of epizootic hemorrhagic disease virus serotype 2 Ibaraki/BK13 strain.</title>
        <authorList>
            <person name="Wu D."/>
            <person name="Yang T."/>
            <person name="Xu Q."/>
            <person name="Sun E."/>
        </authorList>
    </citation>
    <scope>NUCLEOTIDE SEQUENCE [LARGE SCALE GENOMIC DNA]</scope>
    <source>
        <strain evidence="12">Ibaraki BK13</strain>
    </source>
</reference>
<dbReference type="Proteomes" id="UP000147338">
    <property type="component" value="Genome"/>
</dbReference>
<dbReference type="InterPro" id="IPR000145">
    <property type="entry name" value="Capsid_VP5_Orbivir"/>
</dbReference>
<protein>
    <recommendedName>
        <fullName evidence="3">Outer capsid protein VP5</fullName>
    </recommendedName>
</protein>
<sequence length="527" mass="58988">MGKIIKKLSKVGKKIGDALTSNTAQRIYKTIGKAAERFAESEIGSAAIDGLIQGTVQSVITGESYGETVKQAVLLNVLGAGDSIPDPLSPGERGMQVKIQELEDEEKGNAIRQRHNDRIIELFSNDLDDVYRFATAQIADDELKDDQYEILEKAVKSYGKVIGEEERRLKQLRDALQKEISDRSKNEREMVVEYRNKIEALRGAIEIESEGMQEEAIQEIASMSADILEAASEEVPFFGAGMATAIASARAVEGGYKLKKVINALSGIDLSHLRTPRIEPQTLEVILRTPAGAEIDDTKLVTGIAAKIEAIEDNHHEVEHIEKQILPQIKQAMKEDHEAIGSEETKRILPKTAMRFKVPLSQQPQIHIYAAPWDSDDVFILHCVAPHHANESFFMGFDLELEYVFYEDLTRHWHALGGAQEATGRTFREVYREFFSLALQQEGASVIHQRRLARSRGAHPIYLGATHYEVSYSQLKRNALKLVNDSELQVHVLRGPKHFQRRAIMGAIKVGVSLIGEIDLPEFMRYA</sequence>
<dbReference type="GO" id="GO:0140267">
    <property type="term" value="P:symbiont entry into host cell via permeabilization of host membrane"/>
    <property type="evidence" value="ECO:0007669"/>
    <property type="project" value="UniProtKB-KW"/>
</dbReference>
<dbReference type="Pfam" id="PF00901">
    <property type="entry name" value="Orbi_VP5"/>
    <property type="match status" value="1"/>
</dbReference>
<keyword evidence="4" id="KW-0167">Capsid protein</keyword>
<proteinExistence type="inferred from homology"/>
<comment type="function">
    <text evidence="10">VP5 protein is one of the two proteins (with VP2) which constitute the virus particle outer capsid. Acts as a membrane permeabilization protein that mediates release of viral particles from endosomal compartments into the cytoplasm. Permeabilization activity is probably negatively regulated by VP2 and is triggered by endosomal degradation of VP2 and exposure to low pH.</text>
</comment>
<evidence type="ECO:0000256" key="10">
    <source>
        <dbReference type="ARBA" id="ARBA00024835"/>
    </source>
</evidence>
<evidence type="ECO:0000256" key="9">
    <source>
        <dbReference type="ARBA" id="ARBA00023296"/>
    </source>
</evidence>
<evidence type="ECO:0000256" key="6">
    <source>
        <dbReference type="ARBA" id="ARBA00022648"/>
    </source>
</evidence>
<organism evidence="12 13">
    <name type="scientific">Epizootic hemorrhagic disease virus 2</name>
    <dbReference type="NCBI Taxonomy" id="33721"/>
    <lineage>
        <taxon>Viruses</taxon>
        <taxon>Riboviria</taxon>
        <taxon>Orthornavirae</taxon>
        <taxon>Duplornaviricota</taxon>
        <taxon>Resentoviricetes</taxon>
        <taxon>Reovirales</taxon>
        <taxon>Sedoreoviridae</taxon>
        <taxon>Orbivirus</taxon>
        <taxon>Orbivirus ruminantium</taxon>
        <taxon>Epizootic hemorrhagic disease virus</taxon>
    </lineage>
</organism>
<keyword evidence="11" id="KW-0175">Coiled coil</keyword>
<comment type="similarity">
    <text evidence="2">Belongs to the orbivirus VP5 family.</text>
</comment>
<accession>A0A0A7M878</accession>
<evidence type="ECO:0000256" key="8">
    <source>
        <dbReference type="ARBA" id="ARBA00022844"/>
    </source>
</evidence>
<feature type="coiled-coil region" evidence="11">
    <location>
        <begin position="162"/>
        <end position="189"/>
    </location>
</feature>
<dbReference type="GO" id="GO:0039624">
    <property type="term" value="C:viral outer capsid"/>
    <property type="evidence" value="ECO:0007669"/>
    <property type="project" value="UniProtKB-KW"/>
</dbReference>
<keyword evidence="9" id="KW-1160">Virus entry into host cell</keyword>
<evidence type="ECO:0000256" key="2">
    <source>
        <dbReference type="ARBA" id="ARBA00007624"/>
    </source>
</evidence>
<comment type="subcellular location">
    <subcellularLocation>
        <location evidence="1">Virion</location>
    </subcellularLocation>
</comment>
<evidence type="ECO:0000313" key="13">
    <source>
        <dbReference type="Proteomes" id="UP000147338"/>
    </source>
</evidence>
<evidence type="ECO:0000256" key="3">
    <source>
        <dbReference type="ARBA" id="ARBA00015353"/>
    </source>
</evidence>
<evidence type="ECO:0000256" key="7">
    <source>
        <dbReference type="ARBA" id="ARBA00022770"/>
    </source>
</evidence>